<dbReference type="GO" id="GO:0004144">
    <property type="term" value="F:diacylglycerol O-acyltransferase activity"/>
    <property type="evidence" value="ECO:0007669"/>
    <property type="project" value="UniProtKB-EC"/>
</dbReference>
<dbReference type="EMBL" id="JBBNAF010000004">
    <property type="protein sequence ID" value="KAK9150146.1"/>
    <property type="molecule type" value="Genomic_DNA"/>
</dbReference>
<dbReference type="InterPro" id="IPR045034">
    <property type="entry name" value="O-acyltransferase_WSD1-like"/>
</dbReference>
<evidence type="ECO:0000256" key="6">
    <source>
        <dbReference type="ARBA" id="ARBA00022824"/>
    </source>
</evidence>
<organism evidence="13 14">
    <name type="scientific">Stephania yunnanensis</name>
    <dbReference type="NCBI Taxonomy" id="152371"/>
    <lineage>
        <taxon>Eukaryota</taxon>
        <taxon>Viridiplantae</taxon>
        <taxon>Streptophyta</taxon>
        <taxon>Embryophyta</taxon>
        <taxon>Tracheophyta</taxon>
        <taxon>Spermatophyta</taxon>
        <taxon>Magnoliopsida</taxon>
        <taxon>Ranunculales</taxon>
        <taxon>Menispermaceae</taxon>
        <taxon>Menispermoideae</taxon>
        <taxon>Cissampelideae</taxon>
        <taxon>Stephania</taxon>
    </lineage>
</organism>
<dbReference type="AlphaFoldDB" id="A0AAP0PRC9"/>
<dbReference type="InterPro" id="IPR004255">
    <property type="entry name" value="O-acyltransferase_WSD1_N"/>
</dbReference>
<comment type="catalytic activity">
    <reaction evidence="9">
        <text>a long chain fatty alcohol + a fatty acyl-CoA = a long-chain alcohol wax ester + CoA</text>
        <dbReference type="Rhea" id="RHEA:38443"/>
        <dbReference type="ChEBI" id="CHEBI:17135"/>
        <dbReference type="ChEBI" id="CHEBI:57287"/>
        <dbReference type="ChEBI" id="CHEBI:77636"/>
        <dbReference type="ChEBI" id="CHEBI:235323"/>
        <dbReference type="EC" id="2.3.1.75"/>
    </reaction>
</comment>
<evidence type="ECO:0000256" key="2">
    <source>
        <dbReference type="ARBA" id="ARBA00004586"/>
    </source>
</evidence>
<evidence type="ECO:0000256" key="5">
    <source>
        <dbReference type="ARBA" id="ARBA00022679"/>
    </source>
</evidence>
<evidence type="ECO:0000256" key="10">
    <source>
        <dbReference type="ARBA" id="ARBA00048109"/>
    </source>
</evidence>
<comment type="catalytic activity">
    <reaction evidence="10">
        <text>an acyl-CoA + a 1,2-diacyl-sn-glycerol = a triacyl-sn-glycerol + CoA</text>
        <dbReference type="Rhea" id="RHEA:10868"/>
        <dbReference type="ChEBI" id="CHEBI:17815"/>
        <dbReference type="ChEBI" id="CHEBI:57287"/>
        <dbReference type="ChEBI" id="CHEBI:58342"/>
        <dbReference type="ChEBI" id="CHEBI:64615"/>
        <dbReference type="EC" id="2.3.1.20"/>
    </reaction>
</comment>
<dbReference type="Pfam" id="PF06974">
    <property type="entry name" value="WS_DGAT_C"/>
    <property type="match status" value="1"/>
</dbReference>
<evidence type="ECO:0000256" key="4">
    <source>
        <dbReference type="ARBA" id="ARBA00005189"/>
    </source>
</evidence>
<dbReference type="GO" id="GO:0005789">
    <property type="term" value="C:endoplasmic reticulum membrane"/>
    <property type="evidence" value="ECO:0007669"/>
    <property type="project" value="UniProtKB-SubCell"/>
</dbReference>
<keyword evidence="7" id="KW-0012">Acyltransferase</keyword>
<sequence length="453" mass="50550">MTPTGKYFSSSSLNVSVLGVIETETPIVDTSTAIPLLRETFLPVNPRFSSIMCTDKRGRRHWKRVHVQLEEHVYIPVFPGGLSPEAYDVHFQEYLTKLAMERLPLNRPMWELHIIKYPTSNSAGTVIFKLHHALGDGYSLVGALLSCLKSFNDPSKPLSFPEYRQAPKASRRWSFCEKVPRFFSMLQNSVSDLVSVLLRTSVLIDDVTPIRTAEPGLEHRPIAISTISFSIDQIKHIKLKLNATINDVITGIVFYGSRLYMESESKGSSNARSTALVLLNTRAISGYRGLQDMVKSDSKSPWGNHFALLPIPIPKSKDATSPLEYVLKTKKLVDRKKNSIGVHLNGLLLELIRKLRGHEAVARIIYKMVMNTSVAVSNVYGPTEKVTMSNLPCKGVYFMVVNSPQNMFISIMSYVGKVTVAVGSQKSSIDNQLFMSSLEMAFEKILKAADGVH</sequence>
<protein>
    <recommendedName>
        <fullName evidence="15">Diacylglycerol O-acyltransferase</fullName>
    </recommendedName>
</protein>
<comment type="subcellular location">
    <subcellularLocation>
        <location evidence="1">Cell membrane</location>
        <topology evidence="1">Single-pass membrane protein</topology>
    </subcellularLocation>
    <subcellularLocation>
        <location evidence="2">Endoplasmic reticulum membrane</location>
    </subcellularLocation>
</comment>
<dbReference type="GO" id="GO:0019432">
    <property type="term" value="P:triglyceride biosynthetic process"/>
    <property type="evidence" value="ECO:0007669"/>
    <property type="project" value="TreeGrafter"/>
</dbReference>
<dbReference type="Pfam" id="PF03007">
    <property type="entry name" value="WS_DGAT_cat"/>
    <property type="match status" value="1"/>
</dbReference>
<gene>
    <name evidence="13" type="ORF">Syun_008455</name>
</gene>
<keyword evidence="5" id="KW-0808">Transferase</keyword>
<evidence type="ECO:0000256" key="1">
    <source>
        <dbReference type="ARBA" id="ARBA00004162"/>
    </source>
</evidence>
<evidence type="ECO:0000256" key="7">
    <source>
        <dbReference type="ARBA" id="ARBA00023315"/>
    </source>
</evidence>
<dbReference type="InterPro" id="IPR009721">
    <property type="entry name" value="O-acyltransferase_WSD1_C"/>
</dbReference>
<dbReference type="PANTHER" id="PTHR31650">
    <property type="entry name" value="O-ACYLTRANSFERASE (WSD1-LIKE) FAMILY PROTEIN"/>
    <property type="match status" value="1"/>
</dbReference>
<comment type="pathway">
    <text evidence="4">Lipid metabolism.</text>
</comment>
<name>A0AAP0PRC9_9MAGN</name>
<evidence type="ECO:0000313" key="13">
    <source>
        <dbReference type="EMBL" id="KAK9150146.1"/>
    </source>
</evidence>
<evidence type="ECO:0000259" key="12">
    <source>
        <dbReference type="Pfam" id="PF06974"/>
    </source>
</evidence>
<reference evidence="13 14" key="1">
    <citation type="submission" date="2024-01" db="EMBL/GenBank/DDBJ databases">
        <title>Genome assemblies of Stephania.</title>
        <authorList>
            <person name="Yang L."/>
        </authorList>
    </citation>
    <scope>NUCLEOTIDE SEQUENCE [LARGE SCALE GENOMIC DNA]</scope>
    <source>
        <strain evidence="13">YNDBR</strain>
        <tissue evidence="13">Leaf</tissue>
    </source>
</reference>
<feature type="domain" description="O-acyltransferase WSD1-like N-terminal" evidence="11">
    <location>
        <begin position="61"/>
        <end position="249"/>
    </location>
</feature>
<evidence type="ECO:0000256" key="3">
    <source>
        <dbReference type="ARBA" id="ARBA00004771"/>
    </source>
</evidence>
<comment type="pathway">
    <text evidence="3">Glycerolipid metabolism; triacylglycerol biosynthesis.</text>
</comment>
<evidence type="ECO:0000256" key="8">
    <source>
        <dbReference type="ARBA" id="ARBA00024360"/>
    </source>
</evidence>
<dbReference type="GO" id="GO:0005886">
    <property type="term" value="C:plasma membrane"/>
    <property type="evidence" value="ECO:0007669"/>
    <property type="project" value="UniProtKB-SubCell"/>
</dbReference>
<comment type="similarity">
    <text evidence="8">In the N-terminal section; belongs to the long-chain O-acyltransferase family.</text>
</comment>
<evidence type="ECO:0008006" key="15">
    <source>
        <dbReference type="Google" id="ProtNLM"/>
    </source>
</evidence>
<feature type="domain" description="O-acyltransferase WSD1 C-terminal" evidence="12">
    <location>
        <begin position="302"/>
        <end position="445"/>
    </location>
</feature>
<comment type="caution">
    <text evidence="13">The sequence shown here is derived from an EMBL/GenBank/DDBJ whole genome shotgun (WGS) entry which is preliminary data.</text>
</comment>
<dbReference type="PANTHER" id="PTHR31650:SF34">
    <property type="entry name" value="O-ACYLTRANSFERASE WSD1-LIKE ISOFORM X1"/>
    <property type="match status" value="1"/>
</dbReference>
<proteinExistence type="inferred from homology"/>
<evidence type="ECO:0000259" key="11">
    <source>
        <dbReference type="Pfam" id="PF03007"/>
    </source>
</evidence>
<dbReference type="GO" id="GO:0047196">
    <property type="term" value="F:long-chain-alcohol O-fatty-acyltransferase activity"/>
    <property type="evidence" value="ECO:0007669"/>
    <property type="project" value="UniProtKB-EC"/>
</dbReference>
<keyword evidence="14" id="KW-1185">Reference proteome</keyword>
<dbReference type="Proteomes" id="UP001420932">
    <property type="component" value="Unassembled WGS sequence"/>
</dbReference>
<accession>A0AAP0PRC9</accession>
<keyword evidence="6" id="KW-0256">Endoplasmic reticulum</keyword>
<evidence type="ECO:0000313" key="14">
    <source>
        <dbReference type="Proteomes" id="UP001420932"/>
    </source>
</evidence>
<evidence type="ECO:0000256" key="9">
    <source>
        <dbReference type="ARBA" id="ARBA00047604"/>
    </source>
</evidence>